<dbReference type="GO" id="GO:0004930">
    <property type="term" value="F:G protein-coupled receptor activity"/>
    <property type="evidence" value="ECO:0007669"/>
    <property type="project" value="UniProtKB-KW"/>
</dbReference>
<evidence type="ECO:0000256" key="8">
    <source>
        <dbReference type="SAM" id="Phobius"/>
    </source>
</evidence>
<keyword evidence="2 8" id="KW-0812">Transmembrane</keyword>
<keyword evidence="5 8" id="KW-0472">Membrane</keyword>
<evidence type="ECO:0000256" key="6">
    <source>
        <dbReference type="ARBA" id="ARBA00023170"/>
    </source>
</evidence>
<feature type="transmembrane region" description="Helical" evidence="8">
    <location>
        <begin position="49"/>
        <end position="71"/>
    </location>
</feature>
<evidence type="ECO:0000313" key="11">
    <source>
        <dbReference type="EMBL" id="CAF1516958.1"/>
    </source>
</evidence>
<feature type="domain" description="G-protein coupled receptors family 1 profile" evidence="9">
    <location>
        <begin position="29"/>
        <end position="285"/>
    </location>
</feature>
<accession>A0A814YC84</accession>
<reference evidence="10" key="1">
    <citation type="submission" date="2021-02" db="EMBL/GenBank/DDBJ databases">
        <authorList>
            <person name="Nowell W R."/>
        </authorList>
    </citation>
    <scope>NUCLEOTIDE SEQUENCE</scope>
</reference>
<dbReference type="PANTHER" id="PTHR24243">
    <property type="entry name" value="G-PROTEIN COUPLED RECEPTOR"/>
    <property type="match status" value="1"/>
</dbReference>
<dbReference type="OrthoDB" id="9988276at2759"/>
<evidence type="ECO:0000313" key="10">
    <source>
        <dbReference type="EMBL" id="CAF1226893.1"/>
    </source>
</evidence>
<evidence type="ECO:0000256" key="4">
    <source>
        <dbReference type="ARBA" id="ARBA00023040"/>
    </source>
</evidence>
<dbReference type="AlphaFoldDB" id="A0A814YC84"/>
<feature type="transmembrane region" description="Helical" evidence="8">
    <location>
        <begin position="91"/>
        <end position="109"/>
    </location>
</feature>
<evidence type="ECO:0000256" key="3">
    <source>
        <dbReference type="ARBA" id="ARBA00022989"/>
    </source>
</evidence>
<dbReference type="Proteomes" id="UP000663877">
    <property type="component" value="Unassembled WGS sequence"/>
</dbReference>
<feature type="transmembrane region" description="Helical" evidence="8">
    <location>
        <begin position="222"/>
        <end position="244"/>
    </location>
</feature>
<keyword evidence="12" id="KW-1185">Reference proteome</keyword>
<dbReference type="SUPFAM" id="SSF81321">
    <property type="entry name" value="Family A G protein-coupled receptor-like"/>
    <property type="match status" value="1"/>
</dbReference>
<evidence type="ECO:0000313" key="13">
    <source>
        <dbReference type="Proteomes" id="UP000663877"/>
    </source>
</evidence>
<dbReference type="InterPro" id="IPR017452">
    <property type="entry name" value="GPCR_Rhodpsn_7TM"/>
</dbReference>
<gene>
    <name evidence="10" type="ORF">BJG266_LOCUS28294</name>
    <name evidence="11" type="ORF">QVE165_LOCUS44513</name>
</gene>
<evidence type="ECO:0000256" key="2">
    <source>
        <dbReference type="ARBA" id="ARBA00022692"/>
    </source>
</evidence>
<dbReference type="GO" id="GO:0005886">
    <property type="term" value="C:plasma membrane"/>
    <property type="evidence" value="ECO:0007669"/>
    <property type="project" value="TreeGrafter"/>
</dbReference>
<name>A0A814YC84_9BILA</name>
<feature type="transmembrane region" description="Helical" evidence="8">
    <location>
        <begin position="264"/>
        <end position="287"/>
    </location>
</feature>
<dbReference type="Gene3D" id="1.20.1070.10">
    <property type="entry name" value="Rhodopsin 7-helix transmembrane proteins"/>
    <property type="match status" value="1"/>
</dbReference>
<comment type="caution">
    <text evidence="10">The sequence shown here is derived from an EMBL/GenBank/DDBJ whole genome shotgun (WGS) entry which is preliminary data.</text>
</comment>
<evidence type="ECO:0000259" key="9">
    <source>
        <dbReference type="PROSITE" id="PS50262"/>
    </source>
</evidence>
<evidence type="ECO:0000256" key="1">
    <source>
        <dbReference type="ARBA" id="ARBA00004141"/>
    </source>
</evidence>
<dbReference type="PROSITE" id="PS50262">
    <property type="entry name" value="G_PROTEIN_RECEP_F1_2"/>
    <property type="match status" value="1"/>
</dbReference>
<evidence type="ECO:0000313" key="12">
    <source>
        <dbReference type="Proteomes" id="UP000663832"/>
    </source>
</evidence>
<dbReference type="InterPro" id="IPR000276">
    <property type="entry name" value="GPCR_Rhodpsn"/>
</dbReference>
<dbReference type="EMBL" id="CAJNOM010000599">
    <property type="protein sequence ID" value="CAF1516958.1"/>
    <property type="molecule type" value="Genomic_DNA"/>
</dbReference>
<keyword evidence="4" id="KW-0297">G-protein coupled receptor</keyword>
<feature type="transmembrane region" description="Helical" evidence="8">
    <location>
        <begin position="129"/>
        <end position="151"/>
    </location>
</feature>
<keyword evidence="3 8" id="KW-1133">Transmembrane helix</keyword>
<organism evidence="10 13">
    <name type="scientific">Adineta steineri</name>
    <dbReference type="NCBI Taxonomy" id="433720"/>
    <lineage>
        <taxon>Eukaryota</taxon>
        <taxon>Metazoa</taxon>
        <taxon>Spiralia</taxon>
        <taxon>Gnathifera</taxon>
        <taxon>Rotifera</taxon>
        <taxon>Eurotatoria</taxon>
        <taxon>Bdelloidea</taxon>
        <taxon>Adinetida</taxon>
        <taxon>Adinetidae</taxon>
        <taxon>Adineta</taxon>
    </lineage>
</organism>
<evidence type="ECO:0000256" key="5">
    <source>
        <dbReference type="ARBA" id="ARBA00023136"/>
    </source>
</evidence>
<dbReference type="Proteomes" id="UP000663832">
    <property type="component" value="Unassembled WGS sequence"/>
</dbReference>
<keyword evidence="6" id="KW-0675">Receptor</keyword>
<feature type="transmembrane region" description="Helical" evidence="8">
    <location>
        <begin position="171"/>
        <end position="192"/>
    </location>
</feature>
<proteinExistence type="predicted"/>
<comment type="subcellular location">
    <subcellularLocation>
        <location evidence="1">Membrane</location>
        <topology evidence="1">Multi-pass membrane protein</topology>
    </subcellularLocation>
</comment>
<dbReference type="EMBL" id="CAJNOI010000286">
    <property type="protein sequence ID" value="CAF1226893.1"/>
    <property type="molecule type" value="Genomic_DNA"/>
</dbReference>
<evidence type="ECO:0000256" key="7">
    <source>
        <dbReference type="ARBA" id="ARBA00023224"/>
    </source>
</evidence>
<dbReference type="PANTHER" id="PTHR24243:SF230">
    <property type="entry name" value="G-PROTEIN COUPLED RECEPTORS FAMILY 1 PROFILE DOMAIN-CONTAINING PROTEIN"/>
    <property type="match status" value="1"/>
</dbReference>
<keyword evidence="7" id="KW-0807">Transducer</keyword>
<sequence length="336" mass="38159">MSTITTLILIQNVMTRYLLPTILALGNLGNLFTIAIYTQKNHQKNSCSIYLIGVSCFSLLGSNWAIAPAVYALDNFDMINRSTVLCRIRGYIIHTSSMSFRYLLVLLCADRYALCNKRVFIRALSRPQIAYRSVAVTAVFWSVVSIHLLIWESIENGRCGVYGIYGQIFSFYVVVFTGFIPIVSMISFGILLGKSLKSLHAQIQPLNSCHRLNRRDISLIKLVLVEIIVYIICTALYPPMAVYTQITSSMASSKTAERKQIETFINFIIMSFLLYLNYNTTFYVHLITSKSFRNQVKDLILKCCGRSPRNVRNHQSGLKTMSKIPGRQLLQRTTIL</sequence>
<feature type="transmembrane region" description="Helical" evidence="8">
    <location>
        <begin position="17"/>
        <end position="37"/>
    </location>
</feature>
<protein>
    <recommendedName>
        <fullName evidence="9">G-protein coupled receptors family 1 profile domain-containing protein</fullName>
    </recommendedName>
</protein>
<dbReference type="Pfam" id="PF00001">
    <property type="entry name" value="7tm_1"/>
    <property type="match status" value="1"/>
</dbReference>